<name>A0A6C0K565_9ZZZZ</name>
<feature type="coiled-coil region" evidence="1">
    <location>
        <begin position="18"/>
        <end position="52"/>
    </location>
</feature>
<organism evidence="2">
    <name type="scientific">viral metagenome</name>
    <dbReference type="NCBI Taxonomy" id="1070528"/>
    <lineage>
        <taxon>unclassified sequences</taxon>
        <taxon>metagenomes</taxon>
        <taxon>organismal metagenomes</taxon>
    </lineage>
</organism>
<evidence type="ECO:0000256" key="1">
    <source>
        <dbReference type="SAM" id="Coils"/>
    </source>
</evidence>
<evidence type="ECO:0000313" key="2">
    <source>
        <dbReference type="EMBL" id="QHU11857.1"/>
    </source>
</evidence>
<reference evidence="2" key="1">
    <citation type="journal article" date="2020" name="Nature">
        <title>Giant virus diversity and host interactions through global metagenomics.</title>
        <authorList>
            <person name="Schulz F."/>
            <person name="Roux S."/>
            <person name="Paez-Espino D."/>
            <person name="Jungbluth S."/>
            <person name="Walsh D.A."/>
            <person name="Denef V.J."/>
            <person name="McMahon K.D."/>
            <person name="Konstantinidis K.T."/>
            <person name="Eloe-Fadrosh E.A."/>
            <person name="Kyrpides N.C."/>
            <person name="Woyke T."/>
        </authorList>
    </citation>
    <scope>NUCLEOTIDE SEQUENCE</scope>
    <source>
        <strain evidence="2">GVMAG-S-1101169-75</strain>
    </source>
</reference>
<sequence length="65" mass="7209">MMDHCSLICAFESLQTQINLLFLNIQQLKLQVEKLQNQVGGSTITIENLEATTVTTETLILTGSQ</sequence>
<protein>
    <submittedName>
        <fullName evidence="2">Uncharacterized protein</fullName>
    </submittedName>
</protein>
<keyword evidence="1" id="KW-0175">Coiled coil</keyword>
<dbReference type="AlphaFoldDB" id="A0A6C0K565"/>
<accession>A0A6C0K565</accession>
<dbReference type="EMBL" id="MN740791">
    <property type="protein sequence ID" value="QHU11857.1"/>
    <property type="molecule type" value="Genomic_DNA"/>
</dbReference>
<proteinExistence type="predicted"/>